<dbReference type="InterPro" id="IPR054353">
    <property type="entry name" value="IstA-like_C"/>
</dbReference>
<keyword evidence="4" id="KW-1185">Reference proteome</keyword>
<feature type="domain" description="Transposase for insertion sequence element IS21-like C-terminal" evidence="2">
    <location>
        <begin position="61"/>
        <end position="132"/>
    </location>
</feature>
<dbReference type="AlphaFoldDB" id="A0A562N3Y8"/>
<dbReference type="Pfam" id="PF22483">
    <property type="entry name" value="Mu-transpos_C_2"/>
    <property type="match status" value="1"/>
</dbReference>
<reference evidence="3 4" key="1">
    <citation type="journal article" date="2015" name="Stand. Genomic Sci.">
        <title>Genomic Encyclopedia of Bacterial and Archaeal Type Strains, Phase III: the genomes of soil and plant-associated and newly described type strains.</title>
        <authorList>
            <person name="Whitman W.B."/>
            <person name="Woyke T."/>
            <person name="Klenk H.P."/>
            <person name="Zhou Y."/>
            <person name="Lilburn T.G."/>
            <person name="Beck B.J."/>
            <person name="De Vos P."/>
            <person name="Vandamme P."/>
            <person name="Eisen J.A."/>
            <person name="Garrity G."/>
            <person name="Hugenholtz P."/>
            <person name="Kyrpides N.C."/>
        </authorList>
    </citation>
    <scope>NUCLEOTIDE SEQUENCE [LARGE SCALE GENOMIC DNA]</scope>
    <source>
        <strain evidence="3 4">CGMCC 1.2546</strain>
    </source>
</reference>
<evidence type="ECO:0000313" key="3">
    <source>
        <dbReference type="EMBL" id="TWI26875.1"/>
    </source>
</evidence>
<sequence length="251" mass="28328">MQIAQRWVLARLRNQRFLSLAELNAAIRLLVAELNARQMRGFGSSRAELFAEIDRPKLGELPDQPYLFARWKRCRVAPDYHVEVDGHWYSTPYRLIRELVDVRIADNTVEVFHKGQRIASHARAPNRRGHTTVADHMPSAHRRYGKWTPGGLIAAGEKIGPSTAAFFQAVIADRPHPEQGFRTCLGILALTKSYGNARVDAACQRGILIKARSVASIRSILKNGLDRAFLDEAPDHQPLRHGNIRGQGYFH</sequence>
<dbReference type="PANTHER" id="PTHR35004:SF8">
    <property type="entry name" value="TRANSPOSASE RV3428C-RELATED"/>
    <property type="match status" value="1"/>
</dbReference>
<name>A0A562N3Y8_9HYPH</name>
<dbReference type="EMBL" id="VLKT01000046">
    <property type="protein sequence ID" value="TWI26875.1"/>
    <property type="molecule type" value="Genomic_DNA"/>
</dbReference>
<protein>
    <submittedName>
        <fullName evidence="3">Transposase</fullName>
    </submittedName>
</protein>
<accession>A0A562N3Y8</accession>
<dbReference type="Proteomes" id="UP000317122">
    <property type="component" value="Unassembled WGS sequence"/>
</dbReference>
<feature type="region of interest" description="Disordered" evidence="1">
    <location>
        <begin position="120"/>
        <end position="139"/>
    </location>
</feature>
<dbReference type="PANTHER" id="PTHR35004">
    <property type="entry name" value="TRANSPOSASE RV3428C-RELATED"/>
    <property type="match status" value="1"/>
</dbReference>
<proteinExistence type="predicted"/>
<gene>
    <name evidence="3" type="ORF">IQ26_05831</name>
</gene>
<evidence type="ECO:0000256" key="1">
    <source>
        <dbReference type="SAM" id="MobiDB-lite"/>
    </source>
</evidence>
<evidence type="ECO:0000259" key="2">
    <source>
        <dbReference type="Pfam" id="PF22483"/>
    </source>
</evidence>
<comment type="caution">
    <text evidence="3">The sequence shown here is derived from an EMBL/GenBank/DDBJ whole genome shotgun (WGS) entry which is preliminary data.</text>
</comment>
<evidence type="ECO:0000313" key="4">
    <source>
        <dbReference type="Proteomes" id="UP000317122"/>
    </source>
</evidence>
<organism evidence="3 4">
    <name type="scientific">Mesorhizobium tianshanense</name>
    <dbReference type="NCBI Taxonomy" id="39844"/>
    <lineage>
        <taxon>Bacteria</taxon>
        <taxon>Pseudomonadati</taxon>
        <taxon>Pseudomonadota</taxon>
        <taxon>Alphaproteobacteria</taxon>
        <taxon>Hyphomicrobiales</taxon>
        <taxon>Phyllobacteriaceae</taxon>
        <taxon>Mesorhizobium</taxon>
    </lineage>
</organism>